<reference evidence="2 3" key="1">
    <citation type="journal article" date="2015" name="Genome Announc.">
        <title>Genome Assemblies of Three Soil-Associated Devosia species: D. insulae, D. limi, and D. soli.</title>
        <authorList>
            <person name="Hassan Y.I."/>
            <person name="Lepp D."/>
            <person name="Zhou T."/>
        </authorList>
    </citation>
    <scope>NUCLEOTIDE SEQUENCE [LARGE SCALE GENOMIC DNA]</scope>
    <source>
        <strain evidence="2 3">DS-56</strain>
    </source>
</reference>
<gene>
    <name evidence="2" type="ORF">VW23_010720</name>
</gene>
<dbReference type="AlphaFoldDB" id="A0A1E5XVI6"/>
<keyword evidence="3" id="KW-1185">Reference proteome</keyword>
<keyword evidence="1" id="KW-1133">Transmembrane helix</keyword>
<organism evidence="2 3">
    <name type="scientific">Devosia insulae DS-56</name>
    <dbReference type="NCBI Taxonomy" id="1116389"/>
    <lineage>
        <taxon>Bacteria</taxon>
        <taxon>Pseudomonadati</taxon>
        <taxon>Pseudomonadota</taxon>
        <taxon>Alphaproteobacteria</taxon>
        <taxon>Hyphomicrobiales</taxon>
        <taxon>Devosiaceae</taxon>
        <taxon>Devosia</taxon>
    </lineage>
</organism>
<dbReference type="OrthoDB" id="7932240at2"/>
<evidence type="ECO:0008006" key="4">
    <source>
        <dbReference type="Google" id="ProtNLM"/>
    </source>
</evidence>
<accession>A0A1E5XVI6</accession>
<dbReference type="RefSeq" id="WP_069908247.1">
    <property type="nucleotide sequence ID" value="NZ_LAJE02000066.1"/>
</dbReference>
<evidence type="ECO:0000256" key="1">
    <source>
        <dbReference type="SAM" id="Phobius"/>
    </source>
</evidence>
<dbReference type="Proteomes" id="UP000095463">
    <property type="component" value="Unassembled WGS sequence"/>
</dbReference>
<keyword evidence="1" id="KW-0472">Membrane</keyword>
<name>A0A1E5XVI6_9HYPH</name>
<comment type="caution">
    <text evidence="2">The sequence shown here is derived from an EMBL/GenBank/DDBJ whole genome shotgun (WGS) entry which is preliminary data.</text>
</comment>
<sequence>MPFRDEPLLTLTYTLTTADALAYEALPRELVGWRKWLLLVWLAVAGGLVAFLPAEWLGPEWGWRFWLVALALVGIAYALAATVMTLATHRRARRRIPAPMVVTLEQWGDHLAVTTAERQLFIAYETIADVAIGKSHVFITAPPEALIVPLTAFADRDEMTAFGEDIDRLSHQAAP</sequence>
<evidence type="ECO:0000313" key="3">
    <source>
        <dbReference type="Proteomes" id="UP000095463"/>
    </source>
</evidence>
<feature type="transmembrane region" description="Helical" evidence="1">
    <location>
        <begin position="66"/>
        <end position="87"/>
    </location>
</feature>
<evidence type="ECO:0000313" key="2">
    <source>
        <dbReference type="EMBL" id="OEO32602.1"/>
    </source>
</evidence>
<protein>
    <recommendedName>
        <fullName evidence="4">YcxB-like protein domain-containing protein</fullName>
    </recommendedName>
</protein>
<proteinExistence type="predicted"/>
<keyword evidence="1" id="KW-0812">Transmembrane</keyword>
<feature type="transmembrane region" description="Helical" evidence="1">
    <location>
        <begin position="36"/>
        <end position="54"/>
    </location>
</feature>
<dbReference type="EMBL" id="LAJE02000066">
    <property type="protein sequence ID" value="OEO32602.1"/>
    <property type="molecule type" value="Genomic_DNA"/>
</dbReference>